<dbReference type="InterPro" id="IPR051696">
    <property type="entry name" value="DENN_Domain_GEFs"/>
</dbReference>
<proteinExistence type="predicted"/>
<feature type="region of interest" description="Disordered" evidence="1">
    <location>
        <begin position="236"/>
        <end position="320"/>
    </location>
</feature>
<dbReference type="GO" id="GO:0032483">
    <property type="term" value="P:regulation of Rab protein signal transduction"/>
    <property type="evidence" value="ECO:0007669"/>
    <property type="project" value="TreeGrafter"/>
</dbReference>
<evidence type="ECO:0000256" key="1">
    <source>
        <dbReference type="SAM" id="MobiDB-lite"/>
    </source>
</evidence>
<accession>A0AAV2LUU6</accession>
<gene>
    <name evidence="2" type="ORF">KC01_LOCUS32114</name>
</gene>
<feature type="compositionally biased region" description="Low complexity" evidence="1">
    <location>
        <begin position="182"/>
        <end position="201"/>
    </location>
</feature>
<dbReference type="PANTHER" id="PTHR12296:SF16">
    <property type="entry name" value="C-MYC PROMOTER-BINDING PROTEIN"/>
    <property type="match status" value="1"/>
</dbReference>
<dbReference type="GO" id="GO:0005085">
    <property type="term" value="F:guanyl-nucleotide exchange factor activity"/>
    <property type="evidence" value="ECO:0007669"/>
    <property type="project" value="UniProtKB-ARBA"/>
</dbReference>
<dbReference type="Proteomes" id="UP001497482">
    <property type="component" value="Chromosome 4"/>
</dbReference>
<dbReference type="GO" id="GO:0031410">
    <property type="term" value="C:cytoplasmic vesicle"/>
    <property type="evidence" value="ECO:0007669"/>
    <property type="project" value="TreeGrafter"/>
</dbReference>
<dbReference type="PANTHER" id="PTHR12296">
    <property type="entry name" value="DENN DOMAIN-CONTAINING PROTEIN 4"/>
    <property type="match status" value="1"/>
</dbReference>
<name>A0AAV2LUU6_KNICA</name>
<feature type="compositionally biased region" description="Polar residues" evidence="1">
    <location>
        <begin position="253"/>
        <end position="265"/>
    </location>
</feature>
<dbReference type="AlphaFoldDB" id="A0AAV2LUU6"/>
<organism evidence="2 3">
    <name type="scientific">Knipowitschia caucasica</name>
    <name type="common">Caucasian dwarf goby</name>
    <name type="synonym">Pomatoschistus caucasicus</name>
    <dbReference type="NCBI Taxonomy" id="637954"/>
    <lineage>
        <taxon>Eukaryota</taxon>
        <taxon>Metazoa</taxon>
        <taxon>Chordata</taxon>
        <taxon>Craniata</taxon>
        <taxon>Vertebrata</taxon>
        <taxon>Euteleostomi</taxon>
        <taxon>Actinopterygii</taxon>
        <taxon>Neopterygii</taxon>
        <taxon>Teleostei</taxon>
        <taxon>Neoteleostei</taxon>
        <taxon>Acanthomorphata</taxon>
        <taxon>Gobiaria</taxon>
        <taxon>Gobiiformes</taxon>
        <taxon>Gobioidei</taxon>
        <taxon>Gobiidae</taxon>
        <taxon>Gobiinae</taxon>
        <taxon>Knipowitschia</taxon>
    </lineage>
</organism>
<feature type="region of interest" description="Disordered" evidence="1">
    <location>
        <begin position="106"/>
        <end position="148"/>
    </location>
</feature>
<keyword evidence="3" id="KW-1185">Reference proteome</keyword>
<dbReference type="EMBL" id="OZ035826">
    <property type="protein sequence ID" value="CAL1604635.1"/>
    <property type="molecule type" value="Genomic_DNA"/>
</dbReference>
<evidence type="ECO:0000313" key="3">
    <source>
        <dbReference type="Proteomes" id="UP001497482"/>
    </source>
</evidence>
<feature type="region of interest" description="Disordered" evidence="1">
    <location>
        <begin position="163"/>
        <end position="201"/>
    </location>
</feature>
<sequence>MPPHDDPGAELLLPRRAAHLQPVLPQDKQSDLATHAGKSHIHFRLRGFLQIKARSLHRADTTREDSSDEECSSFDAIFDLEDIELDADVKPGGRYSSTTYSGAAAKRTGIQTGDDPLSALAKSTEEQGRRRRRSLAEEEEEEEEEKADRKLAREIEMYMEHVSSPHRSPLRGPLSGPAPQTPSRSSSLVSPLSSSSSSSFPLDSLLTPKLDSFRSSVVSASREVVDRASRWYLRMSTPGSTQDGDLPGLVLDSSDSVLGKSSEQKNGLILGSPGVGPGLSPGPNPPLRRSPVCSPTRKSAPHSGKRVSLPGLPDRSEASSRYTSNSSIFSHFAIEVLISSCSLCTSCNSLVYDEEIMSGWSADDSNLNSTCPFCSCTFLPLLNVEIRDFRSSGRLHPKTSAEDRSSSSYSACSALNSGCSSVSTPCPSVSSTSSPDLSSTPVPPSALSRAGASQCAALPSVKHRRALSPGQSLARSVSDNCEIRELPHILPQGLPVSESLPSHLSQPPECVEWCMRRPEPVTVPYLSPLVLWKELESLLENEGPSCLCEAALVDLHPIIFWNLLWFFTRLQLPSHLPGLVLRSDHCNRDAPVFFPREPMCDDSKHVLVHTLWDNLKLHQDPLQPLYLLWNSYNVGYPSLGPVPEQQKSFSEDVLRGIIHNIQRNDLNRPLSQLLQLLGLTLGVHRQRSVYRDLLFLALVALGRENIDVDAFDREYRLAYDRLSPASLKLTQSCDTPPPAGVKTRIMAPSSTAELQLFLSSSMLMTVRRSNEQSLFPVADVQRTRSPLSSGWMLVLRVSVRARARVLVPAVVAEGREERETHDQPDRQGCFSSPCPPSPPAVREDVMALASGSRQTQVQG</sequence>
<protein>
    <submittedName>
        <fullName evidence="2">Uncharacterized protein</fullName>
    </submittedName>
</protein>
<feature type="region of interest" description="Disordered" evidence="1">
    <location>
        <begin position="814"/>
        <end position="842"/>
    </location>
</feature>
<reference evidence="2 3" key="1">
    <citation type="submission" date="2024-04" db="EMBL/GenBank/DDBJ databases">
        <authorList>
            <person name="Waldvogel A.-M."/>
            <person name="Schoenle A."/>
        </authorList>
    </citation>
    <scope>NUCLEOTIDE SEQUENCE [LARGE SCALE GENOMIC DNA]</scope>
</reference>
<evidence type="ECO:0000313" key="2">
    <source>
        <dbReference type="EMBL" id="CAL1604635.1"/>
    </source>
</evidence>
<feature type="compositionally biased region" description="Basic and acidic residues" evidence="1">
    <location>
        <begin position="814"/>
        <end position="825"/>
    </location>
</feature>